<protein>
    <submittedName>
        <fullName evidence="1">ImmA/IrrE family metallo-endopeptidase</fullName>
    </submittedName>
</protein>
<gene>
    <name evidence="1" type="ORF">GTO85_04810</name>
</gene>
<proteinExistence type="predicted"/>
<organism evidence="1 2">
    <name type="scientific">Lactobacillus crispatus</name>
    <dbReference type="NCBI Taxonomy" id="47770"/>
    <lineage>
        <taxon>Bacteria</taxon>
        <taxon>Bacillati</taxon>
        <taxon>Bacillota</taxon>
        <taxon>Bacilli</taxon>
        <taxon>Lactobacillales</taxon>
        <taxon>Lactobacillaceae</taxon>
        <taxon>Lactobacillus</taxon>
    </lineage>
</organism>
<reference evidence="1 2" key="1">
    <citation type="submission" date="2020-01" db="EMBL/GenBank/DDBJ databases">
        <title>Complete and circular genome sequences of six lactobacillus isolates from horses.</title>
        <authorList>
            <person name="Hassan H.M."/>
        </authorList>
    </citation>
    <scope>NUCLEOTIDE SEQUENCE [LARGE SCALE GENOMIC DNA]</scope>
    <source>
        <strain evidence="1 2">1D</strain>
    </source>
</reference>
<evidence type="ECO:0000313" key="1">
    <source>
        <dbReference type="EMBL" id="QLL73738.1"/>
    </source>
</evidence>
<dbReference type="Proteomes" id="UP000510660">
    <property type="component" value="Chromosome"/>
</dbReference>
<sequence>MDSHLKRLLKKYNLKIQFGPTHGDGCIVETPDGYPNLLVVKEGLLDEQMEKVILHELGHAENDDATEKNYKTDYATRLSCESGANSFVVHEQIKKYIDLGNDASNANWLSLAKYIGTDNYCLVQEELLKYCIN</sequence>
<name>A0A7H9E7W4_9LACO</name>
<accession>A0A7H9E7W4</accession>
<dbReference type="AlphaFoldDB" id="A0A7H9E7W4"/>
<dbReference type="RefSeq" id="WP_180861994.1">
    <property type="nucleotide sequence ID" value="NZ_CP047415.1"/>
</dbReference>
<evidence type="ECO:0000313" key="2">
    <source>
        <dbReference type="Proteomes" id="UP000510660"/>
    </source>
</evidence>
<dbReference type="EMBL" id="CP047415">
    <property type="protein sequence ID" value="QLL73738.1"/>
    <property type="molecule type" value="Genomic_DNA"/>
</dbReference>